<name>A0A397H897_ASPTH</name>
<evidence type="ECO:0000256" key="3">
    <source>
        <dbReference type="ARBA" id="ARBA00023163"/>
    </source>
</evidence>
<evidence type="ECO:0000313" key="7">
    <source>
        <dbReference type="EMBL" id="RHZ57914.1"/>
    </source>
</evidence>
<evidence type="ECO:0000256" key="1">
    <source>
        <dbReference type="ARBA" id="ARBA00023015"/>
    </source>
</evidence>
<gene>
    <name evidence="7" type="ORF">CDV56_103613</name>
</gene>
<dbReference type="PANTHER" id="PTHR47256">
    <property type="entry name" value="ZN(II)2CYS6 TRANSCRIPTION FACTOR (EUROFUNG)-RELATED"/>
    <property type="match status" value="1"/>
</dbReference>
<comment type="caution">
    <text evidence="7">The sequence shown here is derived from an EMBL/GenBank/DDBJ whole genome shotgun (WGS) entry which is preliminary data.</text>
</comment>
<accession>A0A397H897</accession>
<evidence type="ECO:0000256" key="5">
    <source>
        <dbReference type="SAM" id="MobiDB-lite"/>
    </source>
</evidence>
<dbReference type="InterPro" id="IPR053187">
    <property type="entry name" value="Notoamide_regulator"/>
</dbReference>
<dbReference type="CDD" id="cd00067">
    <property type="entry name" value="GAL4"/>
    <property type="match status" value="1"/>
</dbReference>
<dbReference type="AlphaFoldDB" id="A0A397H897"/>
<reference evidence="7" key="1">
    <citation type="submission" date="2018-08" db="EMBL/GenBank/DDBJ databases">
        <title>Draft genome sequence of azole-resistant Aspergillus thermomutatus (Neosartorya pseudofischeri) strain HMR AF 39, isolated from a human nasal aspirate.</title>
        <authorList>
            <person name="Parent-Michaud M."/>
            <person name="Dufresne P.J."/>
            <person name="Fournier E."/>
            <person name="Martineau C."/>
            <person name="Moreira S."/>
            <person name="Perkins V."/>
            <person name="De Repentigny L."/>
            <person name="Dufresne S.F."/>
        </authorList>
    </citation>
    <scope>NUCLEOTIDE SEQUENCE [LARGE SCALE GENOMIC DNA]</scope>
    <source>
        <strain evidence="7">HMR AF 39</strain>
    </source>
</reference>
<dbReference type="Proteomes" id="UP000215305">
    <property type="component" value="Unassembled WGS sequence"/>
</dbReference>
<dbReference type="VEuPathDB" id="FungiDB:CDV56_103613"/>
<dbReference type="EMBL" id="NKHU02000074">
    <property type="protein sequence ID" value="RHZ57914.1"/>
    <property type="molecule type" value="Genomic_DNA"/>
</dbReference>
<dbReference type="PANTHER" id="PTHR47256:SF1">
    <property type="entry name" value="ZN(II)2CYS6 TRANSCRIPTION FACTOR (EUROFUNG)"/>
    <property type="match status" value="1"/>
</dbReference>
<dbReference type="GO" id="GO:0000981">
    <property type="term" value="F:DNA-binding transcription factor activity, RNA polymerase II-specific"/>
    <property type="evidence" value="ECO:0007669"/>
    <property type="project" value="InterPro"/>
</dbReference>
<evidence type="ECO:0000259" key="6">
    <source>
        <dbReference type="PROSITE" id="PS50048"/>
    </source>
</evidence>
<sequence length="176" mass="19473">MSHQGPPRPFRHIAPRTLLDTPTARPVAEESKIRRASTACAECKRRRTKCSAKLTGAPCSVCALHHRDCIIDKDADKRRKVAQKRLEEDLTYYREFVEQLLEALRHGKRACIDAIINVIRSGATLEEIRLVVAQSLGHTNEVDGLENTVPDLKQPDGVSVKSSPDAGLSAILNNDS</sequence>
<evidence type="ECO:0000256" key="2">
    <source>
        <dbReference type="ARBA" id="ARBA00023125"/>
    </source>
</evidence>
<feature type="domain" description="Zn(2)-C6 fungal-type" evidence="6">
    <location>
        <begin position="39"/>
        <end position="71"/>
    </location>
</feature>
<dbReference type="InterPro" id="IPR001138">
    <property type="entry name" value="Zn2Cys6_DnaBD"/>
</dbReference>
<dbReference type="PROSITE" id="PS50048">
    <property type="entry name" value="ZN2_CY6_FUNGAL_2"/>
    <property type="match status" value="1"/>
</dbReference>
<keyword evidence="4" id="KW-0539">Nucleus</keyword>
<keyword evidence="3" id="KW-0804">Transcription</keyword>
<dbReference type="STRING" id="41047.A0A397H897"/>
<dbReference type="PROSITE" id="PS00463">
    <property type="entry name" value="ZN2_CY6_FUNGAL_1"/>
    <property type="match status" value="1"/>
</dbReference>
<dbReference type="RefSeq" id="XP_026615206.1">
    <property type="nucleotide sequence ID" value="XM_026757232.1"/>
</dbReference>
<dbReference type="GeneID" id="38125587"/>
<evidence type="ECO:0000256" key="4">
    <source>
        <dbReference type="ARBA" id="ARBA00023242"/>
    </source>
</evidence>
<keyword evidence="8" id="KW-1185">Reference proteome</keyword>
<feature type="region of interest" description="Disordered" evidence="5">
    <location>
        <begin position="1"/>
        <end position="31"/>
    </location>
</feature>
<keyword evidence="2" id="KW-0238">DNA-binding</keyword>
<proteinExistence type="predicted"/>
<evidence type="ECO:0000313" key="8">
    <source>
        <dbReference type="Proteomes" id="UP000215305"/>
    </source>
</evidence>
<dbReference type="OrthoDB" id="4356994at2759"/>
<dbReference type="GO" id="GO:0008270">
    <property type="term" value="F:zinc ion binding"/>
    <property type="evidence" value="ECO:0007669"/>
    <property type="project" value="InterPro"/>
</dbReference>
<dbReference type="SMART" id="SM00066">
    <property type="entry name" value="GAL4"/>
    <property type="match status" value="1"/>
</dbReference>
<dbReference type="Gene3D" id="4.10.240.10">
    <property type="entry name" value="Zn(2)-C6 fungal-type DNA-binding domain"/>
    <property type="match status" value="1"/>
</dbReference>
<keyword evidence="1" id="KW-0805">Transcription regulation</keyword>
<protein>
    <recommendedName>
        <fullName evidence="6">Zn(2)-C6 fungal-type domain-containing protein</fullName>
    </recommendedName>
</protein>
<dbReference type="Pfam" id="PF00172">
    <property type="entry name" value="Zn_clus"/>
    <property type="match status" value="1"/>
</dbReference>
<feature type="region of interest" description="Disordered" evidence="5">
    <location>
        <begin position="144"/>
        <end position="176"/>
    </location>
</feature>
<organism evidence="7 8">
    <name type="scientific">Aspergillus thermomutatus</name>
    <name type="common">Neosartorya pseudofischeri</name>
    <dbReference type="NCBI Taxonomy" id="41047"/>
    <lineage>
        <taxon>Eukaryota</taxon>
        <taxon>Fungi</taxon>
        <taxon>Dikarya</taxon>
        <taxon>Ascomycota</taxon>
        <taxon>Pezizomycotina</taxon>
        <taxon>Eurotiomycetes</taxon>
        <taxon>Eurotiomycetidae</taxon>
        <taxon>Eurotiales</taxon>
        <taxon>Aspergillaceae</taxon>
        <taxon>Aspergillus</taxon>
        <taxon>Aspergillus subgen. Fumigati</taxon>
    </lineage>
</organism>
<dbReference type="InterPro" id="IPR036864">
    <property type="entry name" value="Zn2-C6_fun-type_DNA-bd_sf"/>
</dbReference>
<dbReference type="SUPFAM" id="SSF57701">
    <property type="entry name" value="Zn2/Cys6 DNA-binding domain"/>
    <property type="match status" value="1"/>
</dbReference>
<dbReference type="GO" id="GO:0003677">
    <property type="term" value="F:DNA binding"/>
    <property type="evidence" value="ECO:0007669"/>
    <property type="project" value="UniProtKB-KW"/>
</dbReference>